<evidence type="ECO:0000259" key="3">
    <source>
        <dbReference type="PROSITE" id="PS50930"/>
    </source>
</evidence>
<accession>A0A6M1TPU8</accession>
<reference evidence="4 5" key="1">
    <citation type="submission" date="2020-02" db="EMBL/GenBank/DDBJ databases">
        <title>Rhodobacter translucens sp. nov., a novel bacterium isolated from activated sludge.</title>
        <authorList>
            <person name="Liu J."/>
        </authorList>
    </citation>
    <scope>NUCLEOTIDE SEQUENCE [LARGE SCALE GENOMIC DNA]</scope>
    <source>
        <strain evidence="4 5">HX-7-19</strain>
    </source>
</reference>
<dbReference type="InterPro" id="IPR007492">
    <property type="entry name" value="LytTR_DNA-bd_dom"/>
</dbReference>
<evidence type="ECO:0000313" key="4">
    <source>
        <dbReference type="EMBL" id="NGQ90168.1"/>
    </source>
</evidence>
<feature type="region of interest" description="Disordered" evidence="1">
    <location>
        <begin position="196"/>
        <end position="224"/>
    </location>
</feature>
<keyword evidence="2" id="KW-0812">Transmembrane</keyword>
<feature type="transmembrane region" description="Helical" evidence="2">
    <location>
        <begin position="72"/>
        <end position="94"/>
    </location>
</feature>
<keyword evidence="5" id="KW-1185">Reference proteome</keyword>
<dbReference type="AlphaFoldDB" id="A0A6M1TPU8"/>
<feature type="transmembrane region" description="Helical" evidence="2">
    <location>
        <begin position="146"/>
        <end position="164"/>
    </location>
</feature>
<dbReference type="RefSeq" id="WP_165047412.1">
    <property type="nucleotide sequence ID" value="NZ_JAALFE010000003.1"/>
</dbReference>
<evidence type="ECO:0000256" key="1">
    <source>
        <dbReference type="SAM" id="MobiDB-lite"/>
    </source>
</evidence>
<dbReference type="PROSITE" id="PS50930">
    <property type="entry name" value="HTH_LYTTR"/>
    <property type="match status" value="1"/>
</dbReference>
<feature type="transmembrane region" description="Helical" evidence="2">
    <location>
        <begin position="115"/>
        <end position="134"/>
    </location>
</feature>
<feature type="domain" description="HTH LytTR-type" evidence="3">
    <location>
        <begin position="234"/>
        <end position="333"/>
    </location>
</feature>
<comment type="caution">
    <text evidence="4">The sequence shown here is derived from an EMBL/GenBank/DDBJ whole genome shotgun (WGS) entry which is preliminary data.</text>
</comment>
<feature type="transmembrane region" description="Helical" evidence="2">
    <location>
        <begin position="46"/>
        <end position="66"/>
    </location>
</feature>
<organism evidence="4 5">
    <name type="scientific">Paragemmobacter kunshanensis</name>
    <dbReference type="NCBI Taxonomy" id="2583234"/>
    <lineage>
        <taxon>Bacteria</taxon>
        <taxon>Pseudomonadati</taxon>
        <taxon>Pseudomonadota</taxon>
        <taxon>Alphaproteobacteria</taxon>
        <taxon>Rhodobacterales</taxon>
        <taxon>Paracoccaceae</taxon>
        <taxon>Paragemmobacter</taxon>
    </lineage>
</organism>
<evidence type="ECO:0000313" key="5">
    <source>
        <dbReference type="Proteomes" id="UP000474758"/>
    </source>
</evidence>
<dbReference type="GO" id="GO:0003677">
    <property type="term" value="F:DNA binding"/>
    <property type="evidence" value="ECO:0007669"/>
    <property type="project" value="InterPro"/>
</dbReference>
<protein>
    <recommendedName>
        <fullName evidence="3">HTH LytTR-type domain-containing protein</fullName>
    </recommendedName>
</protein>
<sequence>MTARDDQEETSALTADRGIVLAQLGAAVHFSDTAEVMAAFRHRYLLAHYFAFSVKVLVLSYLLSLSDSVVGVLYPAILIGFAAAFWTVAAYLWVAFRLRRPAEAREPVRMRLEPGIVLGGLAMGLAMAFVVSRIGAGHSGRMEPDLSGILLPVLYLLLAVAYLLRRPIPRALNRLRGDHASAPVAEARPVAGLPIAEAGEDAPPEGDPAGDDARSDDGPAGDAAEQAVEIGDDLKGSVEQAALAAVLRLEADGNYVTVVTERGRMSVPGPFAAVVARMPVGAGRQVHRSHWVARRAVTGDRRVGRDVRLQTVDGESVPVSAAQVAAVRAWLSQGGEGRGHGKSREARTW</sequence>
<name>A0A6M1TPU8_9RHOB</name>
<dbReference type="EMBL" id="JAALFE010000003">
    <property type="protein sequence ID" value="NGQ90168.1"/>
    <property type="molecule type" value="Genomic_DNA"/>
</dbReference>
<feature type="compositionally biased region" description="Acidic residues" evidence="1">
    <location>
        <begin position="198"/>
        <end position="210"/>
    </location>
</feature>
<keyword evidence="2" id="KW-1133">Transmembrane helix</keyword>
<dbReference type="Pfam" id="PF04397">
    <property type="entry name" value="LytTR"/>
    <property type="match status" value="1"/>
</dbReference>
<keyword evidence="2" id="KW-0472">Membrane</keyword>
<gene>
    <name evidence="4" type="ORF">G5V65_04615</name>
</gene>
<proteinExistence type="predicted"/>
<evidence type="ECO:0000256" key="2">
    <source>
        <dbReference type="SAM" id="Phobius"/>
    </source>
</evidence>
<dbReference type="SMART" id="SM00850">
    <property type="entry name" value="LytTR"/>
    <property type="match status" value="1"/>
</dbReference>
<dbReference type="Proteomes" id="UP000474758">
    <property type="component" value="Unassembled WGS sequence"/>
</dbReference>